<feature type="region of interest" description="Disordered" evidence="1">
    <location>
        <begin position="412"/>
        <end position="541"/>
    </location>
</feature>
<feature type="compositionally biased region" description="Polar residues" evidence="1">
    <location>
        <begin position="328"/>
        <end position="353"/>
    </location>
</feature>
<feature type="compositionally biased region" description="Basic and acidic residues" evidence="1">
    <location>
        <begin position="471"/>
        <end position="489"/>
    </location>
</feature>
<feature type="compositionally biased region" description="Basic and acidic residues" evidence="1">
    <location>
        <begin position="638"/>
        <end position="673"/>
    </location>
</feature>
<feature type="compositionally biased region" description="Polar residues" evidence="1">
    <location>
        <begin position="448"/>
        <end position="470"/>
    </location>
</feature>
<reference evidence="2 3" key="1">
    <citation type="submission" date="2019-10" db="EMBL/GenBank/DDBJ databases">
        <title>Assembly and Annotation for the nematode Trichostrongylus colubriformis.</title>
        <authorList>
            <person name="Martin J."/>
        </authorList>
    </citation>
    <scope>NUCLEOTIDE SEQUENCE [LARGE SCALE GENOMIC DNA]</scope>
    <source>
        <strain evidence="2">G859</strain>
        <tissue evidence="2">Whole worm</tissue>
    </source>
</reference>
<dbReference type="PANTHER" id="PTHR40289:SF1">
    <property type="entry name" value="SUSHI DOMAIN-CONTAINING PROTEIN"/>
    <property type="match status" value="1"/>
</dbReference>
<feature type="compositionally biased region" description="Polar residues" evidence="1">
    <location>
        <begin position="304"/>
        <end position="320"/>
    </location>
</feature>
<protein>
    <recommendedName>
        <fullName evidence="4">Sushi domain-containing protein</fullName>
    </recommendedName>
</protein>
<feature type="compositionally biased region" description="Basic and acidic residues" evidence="1">
    <location>
        <begin position="43"/>
        <end position="53"/>
    </location>
</feature>
<dbReference type="InterPro" id="IPR042312">
    <property type="entry name" value="F26C11.3-like"/>
</dbReference>
<dbReference type="EMBL" id="WIXE01003809">
    <property type="protein sequence ID" value="KAK5983607.1"/>
    <property type="molecule type" value="Genomic_DNA"/>
</dbReference>
<feature type="compositionally biased region" description="Basic and acidic residues" evidence="1">
    <location>
        <begin position="600"/>
        <end position="612"/>
    </location>
</feature>
<feature type="compositionally biased region" description="Polar residues" evidence="1">
    <location>
        <begin position="245"/>
        <end position="269"/>
    </location>
</feature>
<feature type="compositionally biased region" description="Polar residues" evidence="1">
    <location>
        <begin position="157"/>
        <end position="168"/>
    </location>
</feature>
<feature type="compositionally biased region" description="Polar residues" evidence="1">
    <location>
        <begin position="588"/>
        <end position="597"/>
    </location>
</feature>
<feature type="compositionally biased region" description="Basic and acidic residues" evidence="1">
    <location>
        <begin position="356"/>
        <end position="367"/>
    </location>
</feature>
<evidence type="ECO:0008006" key="4">
    <source>
        <dbReference type="Google" id="ProtNLM"/>
    </source>
</evidence>
<feature type="compositionally biased region" description="Low complexity" evidence="1">
    <location>
        <begin position="416"/>
        <end position="434"/>
    </location>
</feature>
<dbReference type="Proteomes" id="UP001331761">
    <property type="component" value="Unassembled WGS sequence"/>
</dbReference>
<feature type="compositionally biased region" description="Polar residues" evidence="1">
    <location>
        <begin position="503"/>
        <end position="526"/>
    </location>
</feature>
<keyword evidence="3" id="KW-1185">Reference proteome</keyword>
<name>A0AAN8FY96_TRICO</name>
<accession>A0AAN8FY96</accession>
<evidence type="ECO:0000256" key="1">
    <source>
        <dbReference type="SAM" id="MobiDB-lite"/>
    </source>
</evidence>
<dbReference type="PANTHER" id="PTHR40289">
    <property type="entry name" value="PROTEIN CBG04714"/>
    <property type="match status" value="1"/>
</dbReference>
<sequence length="811" mass="86952">MTELANGFRGSSSSWFPAVKHSTEETDYLYNSSIDSDSATRNNTEETWHKGGSEESTTSLHPSPEYPTDLNEHIDESEESSNNDHSEITEPSLVTIFTEDSEELPADNWSTRNSMETAEATNGTGLPESREQPTTPSPTGENDLTGSYKSSRDIDYSSITTRNTTESIEYTDGSEPPDSADGPSEDMGNTMESVNYTESFKATISGDYPTTAKTSHLTDSTGELGSISYSSSESITKASDGSGGPSTTLDSAEYSTGAASHAYSSSDLNDGSDGATMHSTEATEWVNGSIMPTTGTFPPGGGSEPQTEYNNEATKQSNMSEGPGSGVPSISTSLADESTHQYSTGESYTTTASDEAGSRRARTEKYNTDTSYSAAVDETESSRNSSTQKHSTEFATATDDLAWRYSTTAKEHEYISHGGTTSSGSRTRNSAGTTDESSSDGPTYAGRSRSTQYTPNYTVTESRTGSTEYGSRSERPENADDTATKHTTEVTKQSHVSEGLINDSHSTTSPTAGTMSHSFSPTSPQGHPTKRPTDEDSSGGNTVIEKTISTVKNRTAFITFVGGAYLTTDSSIILSTSEKSKSTKRLDNQNSKANATAATHHKDDPGETDAHHPTKHGTHSSKSSVGSYDGYFTKKKKPTETTAKRPQDSHESFSTKRSTHSDDSTERSEENHPTKKATVVTTKRQDSSKSDRDDDSGESDKDGDSHESSSKDAAVTPGGDTQTSMPSVTQCPQIKFDLSNSLSPLPSSKELSGPQPVGTMVIHMCAVSYVFPTLQQPLKIYKCLNTGKWTDNNNGDKCEYVAPRKKNSADL</sequence>
<feature type="region of interest" description="Disordered" evidence="1">
    <location>
        <begin position="577"/>
        <end position="727"/>
    </location>
</feature>
<evidence type="ECO:0000313" key="2">
    <source>
        <dbReference type="EMBL" id="KAK5983607.1"/>
    </source>
</evidence>
<feature type="compositionally biased region" description="Polar residues" evidence="1">
    <location>
        <begin position="382"/>
        <end position="395"/>
    </location>
</feature>
<feature type="compositionally biased region" description="Polar residues" evidence="1">
    <location>
        <begin position="132"/>
        <end position="149"/>
    </location>
</feature>
<proteinExistence type="predicted"/>
<gene>
    <name evidence="2" type="ORF">GCK32_003788</name>
</gene>
<feature type="compositionally biased region" description="Basic and acidic residues" evidence="1">
    <location>
        <begin position="578"/>
        <end position="587"/>
    </location>
</feature>
<feature type="compositionally biased region" description="Polar residues" evidence="1">
    <location>
        <begin position="108"/>
        <end position="124"/>
    </location>
</feature>
<dbReference type="AlphaFoldDB" id="A0AAN8FY96"/>
<feature type="compositionally biased region" description="Low complexity" evidence="1">
    <location>
        <begin position="220"/>
        <end position="236"/>
    </location>
</feature>
<feature type="region of interest" description="Disordered" evidence="1">
    <location>
        <begin position="31"/>
        <end position="400"/>
    </location>
</feature>
<feature type="compositionally biased region" description="Polar residues" evidence="1">
    <location>
        <begin position="31"/>
        <end position="42"/>
    </location>
</feature>
<feature type="compositionally biased region" description="Polar residues" evidence="1">
    <location>
        <begin position="190"/>
        <end position="202"/>
    </location>
</feature>
<organism evidence="2 3">
    <name type="scientific">Trichostrongylus colubriformis</name>
    <name type="common">Black scour worm</name>
    <dbReference type="NCBI Taxonomy" id="6319"/>
    <lineage>
        <taxon>Eukaryota</taxon>
        <taxon>Metazoa</taxon>
        <taxon>Ecdysozoa</taxon>
        <taxon>Nematoda</taxon>
        <taxon>Chromadorea</taxon>
        <taxon>Rhabditida</taxon>
        <taxon>Rhabditina</taxon>
        <taxon>Rhabditomorpha</taxon>
        <taxon>Strongyloidea</taxon>
        <taxon>Trichostrongylidae</taxon>
        <taxon>Trichostrongylus</taxon>
    </lineage>
</organism>
<comment type="caution">
    <text evidence="2">The sequence shown here is derived from an EMBL/GenBank/DDBJ whole genome shotgun (WGS) entry which is preliminary data.</text>
</comment>
<evidence type="ECO:0000313" key="3">
    <source>
        <dbReference type="Proteomes" id="UP001331761"/>
    </source>
</evidence>
<feature type="compositionally biased region" description="Basic and acidic residues" evidence="1">
    <location>
        <begin position="683"/>
        <end position="710"/>
    </location>
</feature>